<comment type="caution">
    <text evidence="9">The sequence shown here is derived from an EMBL/GenBank/DDBJ whole genome shotgun (WGS) entry which is preliminary data.</text>
</comment>
<keyword evidence="4" id="KW-0547">Nucleotide-binding</keyword>
<evidence type="ECO:0000256" key="6">
    <source>
        <dbReference type="ARBA" id="ARBA00039970"/>
    </source>
</evidence>
<dbReference type="Gene3D" id="3.40.50.300">
    <property type="entry name" value="P-loop containing nucleotide triphosphate hydrolases"/>
    <property type="match status" value="1"/>
</dbReference>
<evidence type="ECO:0000313" key="10">
    <source>
        <dbReference type="Proteomes" id="UP000319619"/>
    </source>
</evidence>
<evidence type="ECO:0000259" key="8">
    <source>
        <dbReference type="Pfam" id="PF02562"/>
    </source>
</evidence>
<dbReference type="FunFam" id="3.40.50.300:FF:000013">
    <property type="entry name" value="PhoH family ATPase"/>
    <property type="match status" value="1"/>
</dbReference>
<dbReference type="InterPro" id="IPR027417">
    <property type="entry name" value="P-loop_NTPase"/>
</dbReference>
<evidence type="ECO:0000256" key="1">
    <source>
        <dbReference type="ARBA" id="ARBA00004496"/>
    </source>
</evidence>
<accession>A0A532URM6</accession>
<keyword evidence="3" id="KW-0963">Cytoplasm</keyword>
<dbReference type="GO" id="GO:0005524">
    <property type="term" value="F:ATP binding"/>
    <property type="evidence" value="ECO:0007669"/>
    <property type="project" value="UniProtKB-KW"/>
</dbReference>
<feature type="compositionally biased region" description="Basic and acidic residues" evidence="7">
    <location>
        <begin position="1"/>
        <end position="10"/>
    </location>
</feature>
<dbReference type="Pfam" id="PF02562">
    <property type="entry name" value="PhoH"/>
    <property type="match status" value="1"/>
</dbReference>
<dbReference type="PANTHER" id="PTHR30473:SF1">
    <property type="entry name" value="PHOH-LIKE PROTEIN"/>
    <property type="match status" value="1"/>
</dbReference>
<feature type="domain" description="PhoH-like protein" evidence="8">
    <location>
        <begin position="127"/>
        <end position="329"/>
    </location>
</feature>
<organism evidence="9 10">
    <name type="scientific">candidate division LCP-89 bacterium B3_LCP</name>
    <dbReference type="NCBI Taxonomy" id="2012998"/>
    <lineage>
        <taxon>Bacteria</taxon>
        <taxon>Pseudomonadati</taxon>
        <taxon>Bacteria division LCP-89</taxon>
    </lineage>
</organism>
<keyword evidence="5" id="KW-0067">ATP-binding</keyword>
<evidence type="ECO:0000256" key="5">
    <source>
        <dbReference type="ARBA" id="ARBA00022840"/>
    </source>
</evidence>
<evidence type="ECO:0000256" key="3">
    <source>
        <dbReference type="ARBA" id="ARBA00022490"/>
    </source>
</evidence>
<evidence type="ECO:0000256" key="2">
    <source>
        <dbReference type="ARBA" id="ARBA00010393"/>
    </source>
</evidence>
<evidence type="ECO:0000256" key="4">
    <source>
        <dbReference type="ARBA" id="ARBA00022741"/>
    </source>
</evidence>
<evidence type="ECO:0000313" key="9">
    <source>
        <dbReference type="EMBL" id="TKJ37605.1"/>
    </source>
</evidence>
<proteinExistence type="inferred from homology"/>
<reference evidence="9 10" key="1">
    <citation type="submission" date="2017-06" db="EMBL/GenBank/DDBJ databases">
        <title>Novel microbial phyla capable of carbon fixation and sulfur reduction in deep-sea sediments.</title>
        <authorList>
            <person name="Huang J."/>
            <person name="Baker B."/>
            <person name="Wang Y."/>
        </authorList>
    </citation>
    <scope>NUCLEOTIDE SEQUENCE [LARGE SCALE GENOMIC DNA]</scope>
    <source>
        <strain evidence="9">B3_LCP</strain>
    </source>
</reference>
<sequence>MRREIDKELNIESEEPPPEERFEIPLKNGELFNLAGIHDRNLKALRAHLNAKIIAKNDSILITASPPEDLNLAKNVVEEILNILRHRGSVDVDDVETVLRLMSDNDQPDDAKTPSGFSTIETPQKPIYLRSANQEAYYQTSQSKDIVFAVGPAGTGKTYLAVAMAVQALTRHEVKRIILVRPAVEAGENLGFLPGDLKEKVDPYFRPLYDALMDMIPPDRVKRLIERNTIEIAPLAYMRGRTLSNSFVILDEAQNTTAEQMMMFLTRLGMHSKALITGDETQIDLRNKDESGLLQAPQVLKKIKGISFVQLTEKDAVRHELVRRIINAYSDYHNGNNNDKTEAF</sequence>
<dbReference type="InterPro" id="IPR003714">
    <property type="entry name" value="PhoH"/>
</dbReference>
<name>A0A532URM6_UNCL8</name>
<evidence type="ECO:0000256" key="7">
    <source>
        <dbReference type="SAM" id="MobiDB-lite"/>
    </source>
</evidence>
<dbReference type="AlphaFoldDB" id="A0A532URM6"/>
<dbReference type="EMBL" id="NJBN01000012">
    <property type="protein sequence ID" value="TKJ37605.1"/>
    <property type="molecule type" value="Genomic_DNA"/>
</dbReference>
<dbReference type="GO" id="GO:0005829">
    <property type="term" value="C:cytosol"/>
    <property type="evidence" value="ECO:0007669"/>
    <property type="project" value="TreeGrafter"/>
</dbReference>
<feature type="region of interest" description="Disordered" evidence="7">
    <location>
        <begin position="1"/>
        <end position="20"/>
    </location>
</feature>
<dbReference type="PANTHER" id="PTHR30473">
    <property type="entry name" value="PROTEIN PHOH"/>
    <property type="match status" value="1"/>
</dbReference>
<gene>
    <name evidence="9" type="ORF">CEE37_13920</name>
</gene>
<dbReference type="Proteomes" id="UP000319619">
    <property type="component" value="Unassembled WGS sequence"/>
</dbReference>
<dbReference type="InterPro" id="IPR051451">
    <property type="entry name" value="PhoH2-like"/>
</dbReference>
<dbReference type="SUPFAM" id="SSF52540">
    <property type="entry name" value="P-loop containing nucleoside triphosphate hydrolases"/>
    <property type="match status" value="1"/>
</dbReference>
<comment type="similarity">
    <text evidence="2">Belongs to the PhoH family.</text>
</comment>
<comment type="subcellular location">
    <subcellularLocation>
        <location evidence="1">Cytoplasm</location>
    </subcellularLocation>
</comment>
<protein>
    <recommendedName>
        <fullName evidence="6">PhoH-like protein</fullName>
    </recommendedName>
</protein>